<proteinExistence type="predicted"/>
<accession>A0A9Q1EWN4</accession>
<dbReference type="AlphaFoldDB" id="A0A9Q1EWN4"/>
<dbReference type="EMBL" id="JAINUF010000011">
    <property type="protein sequence ID" value="KAJ8346394.1"/>
    <property type="molecule type" value="Genomic_DNA"/>
</dbReference>
<sequence>MIRENPVFKRLPSGSLVLKPSPEALKVSAPGASGGRALFRAKKPEEVEEAAWAHVIATGGDSGNAELVLSHSTIEFGKYQGQTFE</sequence>
<protein>
    <submittedName>
        <fullName evidence="1">Uncharacterized protein</fullName>
    </submittedName>
</protein>
<evidence type="ECO:0000313" key="2">
    <source>
        <dbReference type="Proteomes" id="UP001152622"/>
    </source>
</evidence>
<comment type="caution">
    <text evidence="1">The sequence shown here is derived from an EMBL/GenBank/DDBJ whole genome shotgun (WGS) entry which is preliminary data.</text>
</comment>
<organism evidence="1 2">
    <name type="scientific">Synaphobranchus kaupii</name>
    <name type="common">Kaup's arrowtooth eel</name>
    <dbReference type="NCBI Taxonomy" id="118154"/>
    <lineage>
        <taxon>Eukaryota</taxon>
        <taxon>Metazoa</taxon>
        <taxon>Chordata</taxon>
        <taxon>Craniata</taxon>
        <taxon>Vertebrata</taxon>
        <taxon>Euteleostomi</taxon>
        <taxon>Actinopterygii</taxon>
        <taxon>Neopterygii</taxon>
        <taxon>Teleostei</taxon>
        <taxon>Anguilliformes</taxon>
        <taxon>Synaphobranchidae</taxon>
        <taxon>Synaphobranchus</taxon>
    </lineage>
</organism>
<keyword evidence="2" id="KW-1185">Reference proteome</keyword>
<name>A0A9Q1EWN4_SYNKA</name>
<dbReference type="Proteomes" id="UP001152622">
    <property type="component" value="Chromosome 11"/>
</dbReference>
<evidence type="ECO:0000313" key="1">
    <source>
        <dbReference type="EMBL" id="KAJ8346394.1"/>
    </source>
</evidence>
<reference evidence="1" key="1">
    <citation type="journal article" date="2023" name="Science">
        <title>Genome structures resolve the early diversification of teleost fishes.</title>
        <authorList>
            <person name="Parey E."/>
            <person name="Louis A."/>
            <person name="Montfort J."/>
            <person name="Bouchez O."/>
            <person name="Roques C."/>
            <person name="Iampietro C."/>
            <person name="Lluch J."/>
            <person name="Castinel A."/>
            <person name="Donnadieu C."/>
            <person name="Desvignes T."/>
            <person name="Floi Bucao C."/>
            <person name="Jouanno E."/>
            <person name="Wen M."/>
            <person name="Mejri S."/>
            <person name="Dirks R."/>
            <person name="Jansen H."/>
            <person name="Henkel C."/>
            <person name="Chen W.J."/>
            <person name="Zahm M."/>
            <person name="Cabau C."/>
            <person name="Klopp C."/>
            <person name="Thompson A.W."/>
            <person name="Robinson-Rechavi M."/>
            <person name="Braasch I."/>
            <person name="Lecointre G."/>
            <person name="Bobe J."/>
            <person name="Postlethwait J.H."/>
            <person name="Berthelot C."/>
            <person name="Roest Crollius H."/>
            <person name="Guiguen Y."/>
        </authorList>
    </citation>
    <scope>NUCLEOTIDE SEQUENCE</scope>
    <source>
        <strain evidence="1">WJC10195</strain>
    </source>
</reference>
<gene>
    <name evidence="1" type="ORF">SKAU_G00277950</name>
</gene>